<dbReference type="PANTHER" id="PTHR43857:SF1">
    <property type="entry name" value="YJGH FAMILY PROTEIN"/>
    <property type="match status" value="1"/>
</dbReference>
<accession>A0ABW0ET08</accession>
<dbReference type="RefSeq" id="WP_378249770.1">
    <property type="nucleotide sequence ID" value="NZ_JBHSKF010000013.1"/>
</dbReference>
<protein>
    <submittedName>
        <fullName evidence="1">RidA family protein</fullName>
        <ecNumber evidence="1">3.5.-.-</ecNumber>
    </submittedName>
</protein>
<organism evidence="1 2">
    <name type="scientific">Actinokineospora guangxiensis</name>
    <dbReference type="NCBI Taxonomy" id="1490288"/>
    <lineage>
        <taxon>Bacteria</taxon>
        <taxon>Bacillati</taxon>
        <taxon>Actinomycetota</taxon>
        <taxon>Actinomycetes</taxon>
        <taxon>Pseudonocardiales</taxon>
        <taxon>Pseudonocardiaceae</taxon>
        <taxon>Actinokineospora</taxon>
    </lineage>
</organism>
<evidence type="ECO:0000313" key="1">
    <source>
        <dbReference type="EMBL" id="MFC5289901.1"/>
    </source>
</evidence>
<keyword evidence="2" id="KW-1185">Reference proteome</keyword>
<dbReference type="InterPro" id="IPR035959">
    <property type="entry name" value="RutC-like_sf"/>
</dbReference>
<name>A0ABW0ET08_9PSEU</name>
<dbReference type="Gene3D" id="3.30.1330.40">
    <property type="entry name" value="RutC-like"/>
    <property type="match status" value="1"/>
</dbReference>
<sequence length="131" mass="14066">MERTPINPWQWSTALGYNQAELITAPTRTLYCAGQTAMSPDGTPQHPNDMAAQLAMSLDNLEAILTAATMTLKNLVRLTVYTTDVDLLFQHYAVLASRLAAAEAAPPTTMLGVTRLALPPLLIELEATAAA</sequence>
<gene>
    <name evidence="1" type="ORF">ACFPM7_22835</name>
</gene>
<evidence type="ECO:0000313" key="2">
    <source>
        <dbReference type="Proteomes" id="UP001596157"/>
    </source>
</evidence>
<dbReference type="CDD" id="cd00448">
    <property type="entry name" value="YjgF_YER057c_UK114_family"/>
    <property type="match status" value="1"/>
</dbReference>
<dbReference type="GO" id="GO:0016787">
    <property type="term" value="F:hydrolase activity"/>
    <property type="evidence" value="ECO:0007669"/>
    <property type="project" value="UniProtKB-KW"/>
</dbReference>
<dbReference type="EMBL" id="JBHSKF010000013">
    <property type="protein sequence ID" value="MFC5289901.1"/>
    <property type="molecule type" value="Genomic_DNA"/>
</dbReference>
<dbReference type="EC" id="3.5.-.-" evidence="1"/>
<comment type="caution">
    <text evidence="1">The sequence shown here is derived from an EMBL/GenBank/DDBJ whole genome shotgun (WGS) entry which is preliminary data.</text>
</comment>
<dbReference type="Pfam" id="PF01042">
    <property type="entry name" value="Ribonuc_L-PSP"/>
    <property type="match status" value="1"/>
</dbReference>
<dbReference type="PANTHER" id="PTHR43857">
    <property type="entry name" value="BLR7761 PROTEIN"/>
    <property type="match status" value="1"/>
</dbReference>
<keyword evidence="1" id="KW-0378">Hydrolase</keyword>
<dbReference type="InterPro" id="IPR006175">
    <property type="entry name" value="YjgF/YER057c/UK114"/>
</dbReference>
<proteinExistence type="predicted"/>
<reference evidence="2" key="1">
    <citation type="journal article" date="2019" name="Int. J. Syst. Evol. Microbiol.">
        <title>The Global Catalogue of Microorganisms (GCM) 10K type strain sequencing project: providing services to taxonomists for standard genome sequencing and annotation.</title>
        <authorList>
            <consortium name="The Broad Institute Genomics Platform"/>
            <consortium name="The Broad Institute Genome Sequencing Center for Infectious Disease"/>
            <person name="Wu L."/>
            <person name="Ma J."/>
        </authorList>
    </citation>
    <scope>NUCLEOTIDE SEQUENCE [LARGE SCALE GENOMIC DNA]</scope>
    <source>
        <strain evidence="2">CCUG 59778</strain>
    </source>
</reference>
<dbReference type="SUPFAM" id="SSF55298">
    <property type="entry name" value="YjgF-like"/>
    <property type="match status" value="1"/>
</dbReference>
<dbReference type="Proteomes" id="UP001596157">
    <property type="component" value="Unassembled WGS sequence"/>
</dbReference>